<comment type="caution">
    <text evidence="18">The sequence shown here is derived from an EMBL/GenBank/DDBJ whole genome shotgun (WGS) entry which is preliminary data.</text>
</comment>
<evidence type="ECO:0000256" key="12">
    <source>
        <dbReference type="ARBA" id="ARBA00047318"/>
    </source>
</evidence>
<dbReference type="InterPro" id="IPR014030">
    <property type="entry name" value="Ketoacyl_synth_N"/>
</dbReference>
<evidence type="ECO:0000256" key="8">
    <source>
        <dbReference type="ARBA" id="ARBA00023098"/>
    </source>
</evidence>
<dbReference type="UniPathway" id="UPA00094"/>
<feature type="domain" description="Ketosynthase family 3 (KS3)" evidence="17">
    <location>
        <begin position="2"/>
        <end position="410"/>
    </location>
</feature>
<dbReference type="NCBIfam" id="TIGR03150">
    <property type="entry name" value="fabF"/>
    <property type="match status" value="1"/>
</dbReference>
<evidence type="ECO:0000256" key="6">
    <source>
        <dbReference type="ARBA" id="ARBA00022679"/>
    </source>
</evidence>
<comment type="catalytic activity">
    <reaction evidence="13 14">
        <text>a fatty acyl-[ACP] + malonyl-[ACP] + H(+) = a 3-oxoacyl-[ACP] + holo-[ACP] + CO2</text>
        <dbReference type="Rhea" id="RHEA:22836"/>
        <dbReference type="Rhea" id="RHEA-COMP:9623"/>
        <dbReference type="Rhea" id="RHEA-COMP:9685"/>
        <dbReference type="Rhea" id="RHEA-COMP:9916"/>
        <dbReference type="Rhea" id="RHEA-COMP:14125"/>
        <dbReference type="ChEBI" id="CHEBI:15378"/>
        <dbReference type="ChEBI" id="CHEBI:16526"/>
        <dbReference type="ChEBI" id="CHEBI:64479"/>
        <dbReference type="ChEBI" id="CHEBI:78449"/>
        <dbReference type="ChEBI" id="CHEBI:78776"/>
        <dbReference type="ChEBI" id="CHEBI:138651"/>
    </reaction>
</comment>
<dbReference type="InterPro" id="IPR000794">
    <property type="entry name" value="Beta-ketoacyl_synthase"/>
</dbReference>
<dbReference type="InterPro" id="IPR017568">
    <property type="entry name" value="3-oxoacyl-ACP_synth-2"/>
</dbReference>
<evidence type="ECO:0000256" key="13">
    <source>
        <dbReference type="ARBA" id="ARBA00047659"/>
    </source>
</evidence>
<keyword evidence="7" id="KW-0276">Fatty acid metabolism</keyword>
<reference evidence="19" key="1">
    <citation type="submission" date="2017-08" db="EMBL/GenBank/DDBJ databases">
        <authorList>
            <person name="Grouzdev D.S."/>
            <person name="Gaisin V.A."/>
            <person name="Rysina M.S."/>
            <person name="Gorlenko V.M."/>
        </authorList>
    </citation>
    <scope>NUCLEOTIDE SEQUENCE [LARGE SCALE GENOMIC DNA]</scope>
    <source>
        <strain evidence="19">Kir15-3F</strain>
    </source>
</reference>
<evidence type="ECO:0000259" key="17">
    <source>
        <dbReference type="PROSITE" id="PS52004"/>
    </source>
</evidence>
<comment type="function">
    <text evidence="11 14">Involved in the type II fatty acid elongation cycle. Catalyzes the elongation of a wide range of acyl-ACP by the addition of two carbons from malonyl-ACP to an acyl acceptor. Can efficiently catalyze the conversion of palmitoleoyl-ACP (cis-hexadec-9-enoyl-ACP) to cis-vaccenoyl-ACP (cis-octadec-11-enoyl-ACP), an essential step in the thermal regulation of fatty acid composition.</text>
</comment>
<dbReference type="FunFam" id="3.40.47.10:FF:000009">
    <property type="entry name" value="3-oxoacyl-[acyl-carrier-protein] synthase 2"/>
    <property type="match status" value="1"/>
</dbReference>
<evidence type="ECO:0000256" key="10">
    <source>
        <dbReference type="ARBA" id="ARBA00023315"/>
    </source>
</evidence>
<dbReference type="GO" id="GO:0006633">
    <property type="term" value="P:fatty acid biosynthetic process"/>
    <property type="evidence" value="ECO:0007669"/>
    <property type="project" value="UniProtKB-UniRule"/>
</dbReference>
<dbReference type="GO" id="GO:0004315">
    <property type="term" value="F:3-oxoacyl-[acyl-carrier-protein] synthase activity"/>
    <property type="evidence" value="ECO:0007669"/>
    <property type="project" value="UniProtKB-UniRule"/>
</dbReference>
<name>A0A2A6RG36_9CHLR</name>
<dbReference type="Gene3D" id="3.40.47.10">
    <property type="match status" value="1"/>
</dbReference>
<organism evidence="18 19">
    <name type="scientific">Candidatus Viridilinea mediisalina</name>
    <dbReference type="NCBI Taxonomy" id="2024553"/>
    <lineage>
        <taxon>Bacteria</taxon>
        <taxon>Bacillati</taxon>
        <taxon>Chloroflexota</taxon>
        <taxon>Chloroflexia</taxon>
        <taxon>Chloroflexales</taxon>
        <taxon>Chloroflexineae</taxon>
        <taxon>Oscillochloridaceae</taxon>
        <taxon>Candidatus Viridilinea</taxon>
    </lineage>
</organism>
<keyword evidence="8" id="KW-0443">Lipid metabolism</keyword>
<evidence type="ECO:0000256" key="5">
    <source>
        <dbReference type="ARBA" id="ARBA00022516"/>
    </source>
</evidence>
<dbReference type="PANTHER" id="PTHR11712">
    <property type="entry name" value="POLYKETIDE SYNTHASE-RELATED"/>
    <property type="match status" value="1"/>
</dbReference>
<dbReference type="InterPro" id="IPR018201">
    <property type="entry name" value="Ketoacyl_synth_AS"/>
</dbReference>
<keyword evidence="19" id="KW-1185">Reference proteome</keyword>
<dbReference type="SMART" id="SM00825">
    <property type="entry name" value="PKS_KS"/>
    <property type="match status" value="1"/>
</dbReference>
<dbReference type="EC" id="2.3.1.179" evidence="3 14"/>
<dbReference type="EMBL" id="NQWI01000095">
    <property type="protein sequence ID" value="PDW01982.1"/>
    <property type="molecule type" value="Genomic_DNA"/>
</dbReference>
<feature type="active site" description="For beta-ketoacyl synthase activity" evidence="15">
    <location>
        <position position="163"/>
    </location>
</feature>
<keyword evidence="6 14" id="KW-0808">Transferase</keyword>
<dbReference type="PROSITE" id="PS52004">
    <property type="entry name" value="KS3_2"/>
    <property type="match status" value="1"/>
</dbReference>
<dbReference type="PANTHER" id="PTHR11712:SF336">
    <property type="entry name" value="3-OXOACYL-[ACYL-CARRIER-PROTEIN] SYNTHASE, MITOCHONDRIAL"/>
    <property type="match status" value="1"/>
</dbReference>
<dbReference type="RefSeq" id="WP_097645175.1">
    <property type="nucleotide sequence ID" value="NZ_NQWI01000095.1"/>
</dbReference>
<dbReference type="PIRSF" id="PIRSF000447">
    <property type="entry name" value="KAS_II"/>
    <property type="match status" value="1"/>
</dbReference>
<sequence length="416" mass="43236">MERRVVVTGMGAVTPLGLSVPELWAGVLAARSGVGPITLFDASDHATRFAAEVKGFDPTQVMDRKEARRTDRFVQLAVAAATEALHHAGLEINTQNRDEVGVFIASGIGGIATLSEQLEILHSRGPGRISPFLIPAMITNLAAGQVSITTGARGPSFCITSACASSAHAIGEAVETIRRGWARVIIAGGSEASITPIGIAGFQAMRALSTRNEAPEQASRPFDAARDGFVMGEGAGALILEDLEFALARGAPILAEVLGYAATSDAYHISNLAEDGEGIARAIRLALRRAGLTHGQVSYINAHATGTPSGDPVESAAIKEVFGPRGSAPPVSASKSQFGHLLGAAGAVEAVISILAIQHGQLPPTINLAEPDPACDLDYVPNAPRPAQVDVVLNNSFGFGGHNVCLLFRRYDPPVL</sequence>
<dbReference type="InterPro" id="IPR014031">
    <property type="entry name" value="Ketoacyl_synth_C"/>
</dbReference>
<dbReference type="NCBIfam" id="NF005589">
    <property type="entry name" value="PRK07314.1"/>
    <property type="match status" value="1"/>
</dbReference>
<protein>
    <recommendedName>
        <fullName evidence="4 14">3-oxoacyl-[acyl-carrier-protein] synthase 2</fullName>
        <ecNumber evidence="3 14">2.3.1.179</ecNumber>
    </recommendedName>
</protein>
<comment type="catalytic activity">
    <reaction evidence="12 14">
        <text>(9Z)-hexadecenoyl-[ACP] + malonyl-[ACP] + H(+) = 3-oxo-(11Z)-octadecenoyl-[ACP] + holo-[ACP] + CO2</text>
        <dbReference type="Rhea" id="RHEA:55040"/>
        <dbReference type="Rhea" id="RHEA-COMP:9623"/>
        <dbReference type="Rhea" id="RHEA-COMP:9685"/>
        <dbReference type="Rhea" id="RHEA-COMP:10800"/>
        <dbReference type="Rhea" id="RHEA-COMP:14074"/>
        <dbReference type="ChEBI" id="CHEBI:15378"/>
        <dbReference type="ChEBI" id="CHEBI:16526"/>
        <dbReference type="ChEBI" id="CHEBI:64479"/>
        <dbReference type="ChEBI" id="CHEBI:78449"/>
        <dbReference type="ChEBI" id="CHEBI:83989"/>
        <dbReference type="ChEBI" id="CHEBI:138538"/>
        <dbReference type="EC" id="2.3.1.179"/>
    </reaction>
</comment>
<dbReference type="Pfam" id="PF00109">
    <property type="entry name" value="ketoacyl-synt"/>
    <property type="match status" value="1"/>
</dbReference>
<evidence type="ECO:0000256" key="9">
    <source>
        <dbReference type="ARBA" id="ARBA00023160"/>
    </source>
</evidence>
<keyword evidence="9 14" id="KW-0275">Fatty acid biosynthesis</keyword>
<proteinExistence type="inferred from homology"/>
<accession>A0A2A6RG36</accession>
<dbReference type="InterPro" id="IPR016039">
    <property type="entry name" value="Thiolase-like"/>
</dbReference>
<evidence type="ECO:0000256" key="1">
    <source>
        <dbReference type="ARBA" id="ARBA00005194"/>
    </source>
</evidence>
<evidence type="ECO:0000256" key="14">
    <source>
        <dbReference type="PIRNR" id="PIRNR000447"/>
    </source>
</evidence>
<evidence type="ECO:0000256" key="3">
    <source>
        <dbReference type="ARBA" id="ARBA00012356"/>
    </source>
</evidence>
<dbReference type="PROSITE" id="PS00606">
    <property type="entry name" value="KS3_1"/>
    <property type="match status" value="1"/>
</dbReference>
<evidence type="ECO:0000256" key="11">
    <source>
        <dbReference type="ARBA" id="ARBA00024006"/>
    </source>
</evidence>
<dbReference type="Proteomes" id="UP000220527">
    <property type="component" value="Unassembled WGS sequence"/>
</dbReference>
<dbReference type="InterPro" id="IPR020841">
    <property type="entry name" value="PKS_Beta-ketoAc_synthase_dom"/>
</dbReference>
<evidence type="ECO:0000256" key="4">
    <source>
        <dbReference type="ARBA" id="ARBA00014657"/>
    </source>
</evidence>
<dbReference type="Pfam" id="PF02801">
    <property type="entry name" value="Ketoacyl-synt_C"/>
    <property type="match status" value="1"/>
</dbReference>
<comment type="pathway">
    <text evidence="1 14">Lipid metabolism; fatty acid biosynthesis.</text>
</comment>
<dbReference type="CDD" id="cd00834">
    <property type="entry name" value="KAS_I_II"/>
    <property type="match status" value="1"/>
</dbReference>
<evidence type="ECO:0000313" key="18">
    <source>
        <dbReference type="EMBL" id="PDW01982.1"/>
    </source>
</evidence>
<gene>
    <name evidence="18" type="primary">fabF</name>
    <name evidence="18" type="ORF">CJ255_16360</name>
</gene>
<keyword evidence="5 14" id="KW-0444">Lipid biosynthesis</keyword>
<dbReference type="OrthoDB" id="9808669at2"/>
<keyword evidence="10 14" id="KW-0012">Acyltransferase</keyword>
<evidence type="ECO:0000313" key="19">
    <source>
        <dbReference type="Proteomes" id="UP000220527"/>
    </source>
</evidence>
<evidence type="ECO:0000256" key="7">
    <source>
        <dbReference type="ARBA" id="ARBA00022832"/>
    </source>
</evidence>
<dbReference type="SUPFAM" id="SSF53901">
    <property type="entry name" value="Thiolase-like"/>
    <property type="match status" value="2"/>
</dbReference>
<evidence type="ECO:0000256" key="16">
    <source>
        <dbReference type="RuleBase" id="RU003694"/>
    </source>
</evidence>
<dbReference type="GO" id="GO:0005829">
    <property type="term" value="C:cytosol"/>
    <property type="evidence" value="ECO:0007669"/>
    <property type="project" value="TreeGrafter"/>
</dbReference>
<comment type="similarity">
    <text evidence="2 14 16">Belongs to the thiolase-like superfamily. Beta-ketoacyl-ACP synthases family.</text>
</comment>
<dbReference type="NCBIfam" id="NF004970">
    <property type="entry name" value="PRK06333.1"/>
    <property type="match status" value="1"/>
</dbReference>
<evidence type="ECO:0000256" key="2">
    <source>
        <dbReference type="ARBA" id="ARBA00008467"/>
    </source>
</evidence>
<evidence type="ECO:0000256" key="15">
    <source>
        <dbReference type="PIRSR" id="PIRSR000447-1"/>
    </source>
</evidence>
<dbReference type="AlphaFoldDB" id="A0A2A6RG36"/>